<evidence type="ECO:0000313" key="3">
    <source>
        <dbReference type="Proteomes" id="UP000266895"/>
    </source>
</evidence>
<dbReference type="KEGG" id="ahw:NCTC11636_00395"/>
<dbReference type="Proteomes" id="UP000266895">
    <property type="component" value="Chromosome"/>
</dbReference>
<dbReference type="InterPro" id="IPR029021">
    <property type="entry name" value="Prot-tyrosine_phosphatase-like"/>
</dbReference>
<reference evidence="2 3" key="1">
    <citation type="submission" date="2018-12" db="EMBL/GenBank/DDBJ databases">
        <authorList>
            <consortium name="Pathogen Informatics"/>
        </authorList>
    </citation>
    <scope>NUCLEOTIDE SEQUENCE [LARGE SCALE GENOMIC DNA]</scope>
    <source>
        <strain evidence="2 3">NCTC11636</strain>
    </source>
</reference>
<evidence type="ECO:0000259" key="1">
    <source>
        <dbReference type="PROSITE" id="PS50056"/>
    </source>
</evidence>
<proteinExistence type="predicted"/>
<feature type="domain" description="Tyrosine specific protein phosphatases" evidence="1">
    <location>
        <begin position="67"/>
        <end position="134"/>
    </location>
</feature>
<dbReference type="PROSITE" id="PS50056">
    <property type="entry name" value="TYR_PHOSPHATASE_2"/>
    <property type="match status" value="1"/>
</dbReference>
<keyword evidence="3" id="KW-1185">Reference proteome</keyword>
<gene>
    <name evidence="2" type="ORF">NCTC11636_00395</name>
</gene>
<dbReference type="EMBL" id="LR134350">
    <property type="protein sequence ID" value="VEG26190.1"/>
    <property type="molecule type" value="Genomic_DNA"/>
</dbReference>
<evidence type="ECO:0000313" key="2">
    <source>
        <dbReference type="EMBL" id="VEG26190.1"/>
    </source>
</evidence>
<dbReference type="OrthoDB" id="2629679at2"/>
<organism evidence="2 3">
    <name type="scientific">Actinomyces howellii</name>
    <dbReference type="NCBI Taxonomy" id="52771"/>
    <lineage>
        <taxon>Bacteria</taxon>
        <taxon>Bacillati</taxon>
        <taxon>Actinomycetota</taxon>
        <taxon>Actinomycetes</taxon>
        <taxon>Actinomycetales</taxon>
        <taxon>Actinomycetaceae</taxon>
        <taxon>Actinomyces</taxon>
    </lineage>
</organism>
<dbReference type="GO" id="GO:0004725">
    <property type="term" value="F:protein tyrosine phosphatase activity"/>
    <property type="evidence" value="ECO:0007669"/>
    <property type="project" value="InterPro"/>
</dbReference>
<protein>
    <submittedName>
        <fullName evidence="2">Protein-tyrosine phosphatase</fullName>
    </submittedName>
</protein>
<accession>A0A3S4V3D7</accession>
<dbReference type="Pfam" id="PF00102">
    <property type="entry name" value="Y_phosphatase"/>
    <property type="match status" value="1"/>
</dbReference>
<dbReference type="InterPro" id="IPR000387">
    <property type="entry name" value="Tyr_Pase_dom"/>
</dbReference>
<sequence>MSTWDSVEGVVTLPDGRRVRGTGRRRPRGCVPDPELAVYLLGREPEVTRWPYLWVRWPDFRLPAEPDRAVAVLREAHRRAAHERVEIACDGGVGRTGTAMALLAVLSGVPSQDAVAWVRRTYHPRAVETPWQRTWVERSLGAVTRTR</sequence>
<dbReference type="AlphaFoldDB" id="A0A3S4V3D7"/>
<dbReference type="Gene3D" id="3.90.190.10">
    <property type="entry name" value="Protein tyrosine phosphatase superfamily"/>
    <property type="match status" value="1"/>
</dbReference>
<dbReference type="InterPro" id="IPR000242">
    <property type="entry name" value="PTP_cat"/>
</dbReference>
<name>A0A3S4V3D7_9ACTO</name>
<dbReference type="RefSeq" id="WP_126381588.1">
    <property type="nucleotide sequence ID" value="NZ_LR134350.1"/>
</dbReference>
<dbReference type="SUPFAM" id="SSF52799">
    <property type="entry name" value="(Phosphotyrosine protein) phosphatases II"/>
    <property type="match status" value="1"/>
</dbReference>